<dbReference type="EMBL" id="LBVU01000005">
    <property type="protein sequence ID" value="KKQ91567.1"/>
    <property type="molecule type" value="Genomic_DNA"/>
</dbReference>
<sequence length="784" mass="87790">MPTLTTLFLKLPRNIEVTPEAAKTFLAALTQINSVSSIQKLFGTKPHALALEIASVNQQIRFLITCDADIAQFIETQIQSNYPLVVIEKVVDPLRIEDPERNRTGQTLLVKELKLAKGSYYPIGTYDKFADVDPLASVLSVLSKSEPTETSMVQIALESTGGGWQVSGASYADHGTKNENDVWSPRSDKMIITEKISYPGFKSSIRLISNQSKTITELASAFGVYSRSDGNHFSPIRYSLFALNSKNKVIQNTLSRTVSGNNILNILELATLWHLPSDKIKTQGIAWGTKVLSEPPENLPNAVTATEEEKQHINFFGRTIFKNRETIFGIKDIDRRRHIWAIGKTGTGKSTLIANMAIDDIKKGRGMAIIDPHGDLCDIILNYIPKNRINDVIYFNPADKDYPIVINPLEVTNKEEAELVVSGIVSIFNKIFGFSWGPRLEYILRNSLFTLSQIPNSTLRDVPLLLTNRSFRLKIEDTIQDETMRAFWRDEFDKMPEKLQQEAISPILNKVGQFVTSPLIRTVIGQPHSSISLDDAMNQGKIVLANLAQGRLGEDNAALLGAMLITKFQLAAMHRVSLPEEERRDFYLYVDEFQNFATGSFIKIMSEARKYRLDIMLANQYMAQIPEEVTKAILGNAGTVMTFAVGAGDADILNKEFAEVFTANDLVNLGRFQVATKMTIDSQVTRPFVSTTLPLPISVNENKDKVIQVSRERWTRKIENEELVINNYGSKTPDYPAPIAPNAQPGGETNNPHPPRTSQSEPTPYREETPFKQPPPFYPPKPRR</sequence>
<feature type="domain" description="Helicase HerA central" evidence="2">
    <location>
        <begin position="336"/>
        <end position="420"/>
    </location>
</feature>
<dbReference type="Pfam" id="PF26449">
    <property type="entry name" value="DUF8128"/>
    <property type="match status" value="1"/>
</dbReference>
<accession>A0A0G0LKL1</accession>
<dbReference type="PANTHER" id="PTHR30121">
    <property type="entry name" value="UNCHARACTERIZED PROTEIN YJGR-RELATED"/>
    <property type="match status" value="1"/>
</dbReference>
<evidence type="ECO:0000313" key="5">
    <source>
        <dbReference type="EMBL" id="KKQ91567.1"/>
    </source>
</evidence>
<evidence type="ECO:0000259" key="2">
    <source>
        <dbReference type="Pfam" id="PF01935"/>
    </source>
</evidence>
<dbReference type="STRING" id="1618572.UT17_C0005G0002"/>
<dbReference type="Proteomes" id="UP000034774">
    <property type="component" value="Unassembled WGS sequence"/>
</dbReference>
<evidence type="ECO:0000256" key="1">
    <source>
        <dbReference type="SAM" id="MobiDB-lite"/>
    </source>
</evidence>
<organism evidence="5 6">
    <name type="scientific">Candidatus Woesebacteria bacterium GW2011_GWB1_39_10</name>
    <dbReference type="NCBI Taxonomy" id="1618572"/>
    <lineage>
        <taxon>Bacteria</taxon>
        <taxon>Candidatus Woeseibacteriota</taxon>
    </lineage>
</organism>
<dbReference type="AlphaFoldDB" id="A0A0G0LKL1"/>
<dbReference type="InterPro" id="IPR032689">
    <property type="entry name" value="TraG-D_C"/>
</dbReference>
<feature type="compositionally biased region" description="Pro residues" evidence="1">
    <location>
        <begin position="772"/>
        <end position="784"/>
    </location>
</feature>
<dbReference type="PATRIC" id="fig|1618572.3.peg.1018"/>
<evidence type="ECO:0008006" key="7">
    <source>
        <dbReference type="Google" id="ProtNLM"/>
    </source>
</evidence>
<feature type="region of interest" description="Disordered" evidence="1">
    <location>
        <begin position="728"/>
        <end position="784"/>
    </location>
</feature>
<dbReference type="InterPro" id="IPR002789">
    <property type="entry name" value="HerA_central"/>
</dbReference>
<feature type="domain" description="DUF8128" evidence="4">
    <location>
        <begin position="14"/>
        <end position="287"/>
    </location>
</feature>
<evidence type="ECO:0000259" key="4">
    <source>
        <dbReference type="Pfam" id="PF26449"/>
    </source>
</evidence>
<feature type="compositionally biased region" description="Polar residues" evidence="1">
    <location>
        <begin position="747"/>
        <end position="762"/>
    </location>
</feature>
<dbReference type="Pfam" id="PF12696">
    <property type="entry name" value="TraG-D_C"/>
    <property type="match status" value="1"/>
</dbReference>
<protein>
    <recommendedName>
        <fullName evidence="7">Type IV secretion system coupling protein TraD DNA-binding domain-containing protein</fullName>
    </recommendedName>
</protein>
<comment type="caution">
    <text evidence="5">The sequence shown here is derived from an EMBL/GenBank/DDBJ whole genome shotgun (WGS) entry which is preliminary data.</text>
</comment>
<dbReference type="InterPro" id="IPR058441">
    <property type="entry name" value="DUF8128"/>
</dbReference>
<proteinExistence type="predicted"/>
<dbReference type="InterPro" id="IPR051162">
    <property type="entry name" value="T4SS_component"/>
</dbReference>
<gene>
    <name evidence="5" type="ORF">UT17_C0005G0002</name>
</gene>
<dbReference type="PANTHER" id="PTHR30121:SF6">
    <property type="entry name" value="SLR6007 PROTEIN"/>
    <property type="match status" value="1"/>
</dbReference>
<dbReference type="Gene3D" id="3.40.50.300">
    <property type="entry name" value="P-loop containing nucleotide triphosphate hydrolases"/>
    <property type="match status" value="2"/>
</dbReference>
<dbReference type="InterPro" id="IPR027417">
    <property type="entry name" value="P-loop_NTPase"/>
</dbReference>
<dbReference type="CDD" id="cd01127">
    <property type="entry name" value="TrwB_TraG_TraD_VirD4"/>
    <property type="match status" value="2"/>
</dbReference>
<name>A0A0G0LKL1_9BACT</name>
<dbReference type="Pfam" id="PF01935">
    <property type="entry name" value="DUF87"/>
    <property type="match status" value="1"/>
</dbReference>
<reference evidence="5 6" key="1">
    <citation type="journal article" date="2015" name="Nature">
        <title>rRNA introns, odd ribosomes, and small enigmatic genomes across a large radiation of phyla.</title>
        <authorList>
            <person name="Brown C.T."/>
            <person name="Hug L.A."/>
            <person name="Thomas B.C."/>
            <person name="Sharon I."/>
            <person name="Castelle C.J."/>
            <person name="Singh A."/>
            <person name="Wilkins M.J."/>
            <person name="Williams K.H."/>
            <person name="Banfield J.F."/>
        </authorList>
    </citation>
    <scope>NUCLEOTIDE SEQUENCE [LARGE SCALE GENOMIC DNA]</scope>
</reference>
<feature type="domain" description="TraD/TraG TraM recognition site" evidence="3">
    <location>
        <begin position="586"/>
        <end position="650"/>
    </location>
</feature>
<evidence type="ECO:0000259" key="3">
    <source>
        <dbReference type="Pfam" id="PF12696"/>
    </source>
</evidence>
<dbReference type="SUPFAM" id="SSF52540">
    <property type="entry name" value="P-loop containing nucleoside triphosphate hydrolases"/>
    <property type="match status" value="1"/>
</dbReference>
<evidence type="ECO:0000313" key="6">
    <source>
        <dbReference type="Proteomes" id="UP000034774"/>
    </source>
</evidence>